<feature type="compositionally biased region" description="Low complexity" evidence="1">
    <location>
        <begin position="318"/>
        <end position="341"/>
    </location>
</feature>
<feature type="region of interest" description="Disordered" evidence="1">
    <location>
        <begin position="302"/>
        <end position="370"/>
    </location>
</feature>
<feature type="region of interest" description="Disordered" evidence="1">
    <location>
        <begin position="157"/>
        <end position="176"/>
    </location>
</feature>
<dbReference type="AlphaFoldDB" id="A0A177TV78"/>
<evidence type="ECO:0000313" key="3">
    <source>
        <dbReference type="Proteomes" id="UP000077521"/>
    </source>
</evidence>
<evidence type="ECO:0000313" key="2">
    <source>
        <dbReference type="EMBL" id="KAE8250672.1"/>
    </source>
</evidence>
<gene>
    <name evidence="2" type="ORF">A4X13_0g4499</name>
</gene>
<accession>A0A177TV78</accession>
<keyword evidence="3" id="KW-1185">Reference proteome</keyword>
<reference evidence="2" key="2">
    <citation type="journal article" date="2019" name="IMA Fungus">
        <title>Genome sequencing and comparison of five Tilletia species to identify candidate genes for the detection of regulated species infecting wheat.</title>
        <authorList>
            <person name="Nguyen H.D.T."/>
            <person name="Sultana T."/>
            <person name="Kesanakurti P."/>
            <person name="Hambleton S."/>
        </authorList>
    </citation>
    <scope>NUCLEOTIDE SEQUENCE</scope>
    <source>
        <strain evidence="2">DAOMC 236416</strain>
    </source>
</reference>
<protein>
    <submittedName>
        <fullName evidence="2">Uncharacterized protein</fullName>
    </submittedName>
</protein>
<reference evidence="2" key="1">
    <citation type="submission" date="2016-04" db="EMBL/GenBank/DDBJ databases">
        <authorList>
            <person name="Nguyen H.D."/>
            <person name="Samba Siva P."/>
            <person name="Cullis J."/>
            <person name="Levesque C.A."/>
            <person name="Hambleton S."/>
        </authorList>
    </citation>
    <scope>NUCLEOTIDE SEQUENCE</scope>
    <source>
        <strain evidence="2">DAOMC 236416</strain>
    </source>
</reference>
<comment type="caution">
    <text evidence="2">The sequence shown here is derived from an EMBL/GenBank/DDBJ whole genome shotgun (WGS) entry which is preliminary data.</text>
</comment>
<dbReference type="EMBL" id="LWDF02000299">
    <property type="protein sequence ID" value="KAE8250672.1"/>
    <property type="molecule type" value="Genomic_DNA"/>
</dbReference>
<organism evidence="2 3">
    <name type="scientific">Tilletia indica</name>
    <dbReference type="NCBI Taxonomy" id="43049"/>
    <lineage>
        <taxon>Eukaryota</taxon>
        <taxon>Fungi</taxon>
        <taxon>Dikarya</taxon>
        <taxon>Basidiomycota</taxon>
        <taxon>Ustilaginomycotina</taxon>
        <taxon>Exobasidiomycetes</taxon>
        <taxon>Tilletiales</taxon>
        <taxon>Tilletiaceae</taxon>
        <taxon>Tilletia</taxon>
    </lineage>
</organism>
<dbReference type="Proteomes" id="UP000077521">
    <property type="component" value="Unassembled WGS sequence"/>
</dbReference>
<proteinExistence type="predicted"/>
<sequence>MPLVEQPPPVGSVTVGVHWTHIVTRATQSRPEDNAEDLMLTAAIERLSQVVFQGNTHSATRSTLETSQIGTDWTRLLLNATMAIPPNPIDLFRFQKAAQNVCEVLFGSFDSSSTSSEPALSVDLAGSHVGSNQSIQEEETNDVEVNENESIISEVAETNTSGPQQQDSTGPTTGIQVNSDYTVTVAATSAGQPAQSLTTTTLPPTSSAPSAIAAADYFWNVGSNMTNSASGLSACDIPDSVLDAFPFNNAYYGGITPTHMSFALKPSSSMASGPSQTRTVFAPLENGCAPEALLRNGAESQTINTPEAGKSPASVFRPTPSSPSSPSKVKSTTSQKGKQSKAPAAKVWKKRNRTSSASWAPHKRGEDNPHMVYQTLRAKSKRTASRPANMSSGAHLVVEMLRDKEANGERVQVPQICRIMQYRIGKKGGKDDDILDDFIVRDRRELFHSAARKNLSRSHLMLLDISRSVHIGCCRETIRKEDGEVEYRTWIFLPDSESPYYQQEQEALLWDARTELFYDSDEEETSMNDGDNDGVDH</sequence>
<evidence type="ECO:0000256" key="1">
    <source>
        <dbReference type="SAM" id="MobiDB-lite"/>
    </source>
</evidence>
<name>A0A177TV78_9BASI</name>